<comment type="caution">
    <text evidence="1">The sequence shown here is derived from an EMBL/GenBank/DDBJ whole genome shotgun (WGS) entry which is preliminary data.</text>
</comment>
<proteinExistence type="predicted"/>
<feature type="non-terminal residue" evidence="1">
    <location>
        <position position="61"/>
    </location>
</feature>
<gene>
    <name evidence="1" type="ORF">F442_02247</name>
</gene>
<accession>W3A2P0</accession>
<evidence type="ECO:0000313" key="2">
    <source>
        <dbReference type="Proteomes" id="UP000018948"/>
    </source>
</evidence>
<dbReference type="AlphaFoldDB" id="W3A2P0"/>
<evidence type="ECO:0000313" key="1">
    <source>
        <dbReference type="EMBL" id="ETP52789.1"/>
    </source>
</evidence>
<organism evidence="1 2">
    <name type="scientific">Phytophthora nicotianae P10297</name>
    <dbReference type="NCBI Taxonomy" id="1317064"/>
    <lineage>
        <taxon>Eukaryota</taxon>
        <taxon>Sar</taxon>
        <taxon>Stramenopiles</taxon>
        <taxon>Oomycota</taxon>
        <taxon>Peronosporomycetes</taxon>
        <taxon>Peronosporales</taxon>
        <taxon>Peronosporaceae</taxon>
        <taxon>Phytophthora</taxon>
    </lineage>
</organism>
<name>W3A2P0_PHYNI</name>
<protein>
    <submittedName>
        <fullName evidence="1">Uncharacterized protein</fullName>
    </submittedName>
</protein>
<reference evidence="1 2" key="1">
    <citation type="submission" date="2013-11" db="EMBL/GenBank/DDBJ databases">
        <title>The Genome Sequence of Phytophthora parasitica P10297.</title>
        <authorList>
            <consortium name="The Broad Institute Genomics Platform"/>
            <person name="Russ C."/>
            <person name="Tyler B."/>
            <person name="Panabieres F."/>
            <person name="Shan W."/>
            <person name="Tripathy S."/>
            <person name="Grunwald N."/>
            <person name="Machado M."/>
            <person name="Johnson C.S."/>
            <person name="Walker B."/>
            <person name="Young S.K."/>
            <person name="Zeng Q."/>
            <person name="Gargeya S."/>
            <person name="Fitzgerald M."/>
            <person name="Haas B."/>
            <person name="Abouelleil A."/>
            <person name="Allen A.W."/>
            <person name="Alvarado L."/>
            <person name="Arachchi H.M."/>
            <person name="Berlin A.M."/>
            <person name="Chapman S.B."/>
            <person name="Gainer-Dewar J."/>
            <person name="Goldberg J."/>
            <person name="Griggs A."/>
            <person name="Gujja S."/>
            <person name="Hansen M."/>
            <person name="Howarth C."/>
            <person name="Imamovic A."/>
            <person name="Ireland A."/>
            <person name="Larimer J."/>
            <person name="McCowan C."/>
            <person name="Murphy C."/>
            <person name="Pearson M."/>
            <person name="Poon T.W."/>
            <person name="Priest M."/>
            <person name="Roberts A."/>
            <person name="Saif S."/>
            <person name="Shea T."/>
            <person name="Sisk P."/>
            <person name="Sykes S."/>
            <person name="Wortman J."/>
            <person name="Nusbaum C."/>
            <person name="Birren B."/>
        </authorList>
    </citation>
    <scope>NUCLEOTIDE SEQUENCE [LARGE SCALE GENOMIC DNA]</scope>
    <source>
        <strain evidence="1 2">P10297</strain>
    </source>
</reference>
<dbReference type="EMBL" id="ANIY01000461">
    <property type="protein sequence ID" value="ETP52789.1"/>
    <property type="molecule type" value="Genomic_DNA"/>
</dbReference>
<dbReference type="OrthoDB" id="165518at2759"/>
<dbReference type="Proteomes" id="UP000018948">
    <property type="component" value="Unassembled WGS sequence"/>
</dbReference>
<sequence length="61" mass="6803">MLELADLHSIPLENEGYNPCRALVMVMGQGKTNQLGRVEVVKQKPTSVAVLDLGWPIWVEQ</sequence>